<evidence type="ECO:0000313" key="6">
    <source>
        <dbReference type="Proteomes" id="UP000199412"/>
    </source>
</evidence>
<dbReference type="GO" id="GO:0004340">
    <property type="term" value="F:glucokinase activity"/>
    <property type="evidence" value="ECO:0007669"/>
    <property type="project" value="UniProtKB-UniRule"/>
</dbReference>
<dbReference type="Gene3D" id="3.30.420.40">
    <property type="match status" value="1"/>
</dbReference>
<dbReference type="InterPro" id="IPR043129">
    <property type="entry name" value="ATPase_NBD"/>
</dbReference>
<dbReference type="PANTHER" id="PTHR47690">
    <property type="entry name" value="GLUCOKINASE"/>
    <property type="match status" value="1"/>
</dbReference>
<dbReference type="AlphaFoldDB" id="A0A1G6WWS5"/>
<dbReference type="GO" id="GO:0005524">
    <property type="term" value="F:ATP binding"/>
    <property type="evidence" value="ECO:0007669"/>
    <property type="project" value="UniProtKB-UniRule"/>
</dbReference>
<dbReference type="EMBL" id="FNAP01000001">
    <property type="protein sequence ID" value="SDD69647.1"/>
    <property type="molecule type" value="Genomic_DNA"/>
</dbReference>
<dbReference type="NCBIfam" id="TIGR00749">
    <property type="entry name" value="glk"/>
    <property type="match status" value="1"/>
</dbReference>
<feature type="binding site" evidence="3">
    <location>
        <begin position="11"/>
        <end position="16"/>
    </location>
    <ligand>
        <name>ATP</name>
        <dbReference type="ChEBI" id="CHEBI:30616"/>
    </ligand>
</feature>
<dbReference type="Gene3D" id="3.40.367.20">
    <property type="match status" value="1"/>
</dbReference>
<comment type="similarity">
    <text evidence="3 4">Belongs to the bacterial glucokinase family.</text>
</comment>
<comment type="catalytic activity">
    <reaction evidence="3">
        <text>D-glucose + ATP = D-glucose 6-phosphate + ADP + H(+)</text>
        <dbReference type="Rhea" id="RHEA:17825"/>
        <dbReference type="ChEBI" id="CHEBI:4167"/>
        <dbReference type="ChEBI" id="CHEBI:15378"/>
        <dbReference type="ChEBI" id="CHEBI:30616"/>
        <dbReference type="ChEBI" id="CHEBI:61548"/>
        <dbReference type="ChEBI" id="CHEBI:456216"/>
        <dbReference type="EC" id="2.7.1.2"/>
    </reaction>
</comment>
<dbReference type="GO" id="GO:0006096">
    <property type="term" value="P:glycolytic process"/>
    <property type="evidence" value="ECO:0007669"/>
    <property type="project" value="UniProtKB-UniRule"/>
</dbReference>
<keyword evidence="2 3" id="KW-0418">Kinase</keyword>
<protein>
    <recommendedName>
        <fullName evidence="3">Glucokinase</fullName>
        <ecNumber evidence="3">2.7.1.2</ecNumber>
    </recommendedName>
    <alternativeName>
        <fullName evidence="3">Glucose kinase</fullName>
    </alternativeName>
</protein>
<keyword evidence="3" id="KW-0547">Nucleotide-binding</keyword>
<evidence type="ECO:0000256" key="4">
    <source>
        <dbReference type="RuleBase" id="RU004046"/>
    </source>
</evidence>
<dbReference type="OrthoDB" id="9800595at2"/>
<dbReference type="GO" id="GO:0005536">
    <property type="term" value="F:D-glucose binding"/>
    <property type="evidence" value="ECO:0007669"/>
    <property type="project" value="InterPro"/>
</dbReference>
<gene>
    <name evidence="3" type="primary">glk</name>
    <name evidence="5" type="ORF">SAMN05421720_101277</name>
</gene>
<keyword evidence="1 3" id="KW-0808">Transferase</keyword>
<evidence type="ECO:0000313" key="5">
    <source>
        <dbReference type="EMBL" id="SDD69647.1"/>
    </source>
</evidence>
<keyword evidence="3" id="KW-0067">ATP-binding</keyword>
<dbReference type="CDD" id="cd24008">
    <property type="entry name" value="ASKHA_NBD_GLK"/>
    <property type="match status" value="1"/>
</dbReference>
<keyword evidence="3" id="KW-0324">Glycolysis</keyword>
<proteinExistence type="inferred from homology"/>
<keyword evidence="3" id="KW-0963">Cytoplasm</keyword>
<evidence type="ECO:0000256" key="2">
    <source>
        <dbReference type="ARBA" id="ARBA00022777"/>
    </source>
</evidence>
<evidence type="ECO:0000256" key="3">
    <source>
        <dbReference type="HAMAP-Rule" id="MF_00524"/>
    </source>
</evidence>
<dbReference type="SUPFAM" id="SSF53067">
    <property type="entry name" value="Actin-like ATPase domain"/>
    <property type="match status" value="1"/>
</dbReference>
<keyword evidence="6" id="KW-1185">Reference proteome</keyword>
<dbReference type="InterPro" id="IPR050201">
    <property type="entry name" value="Bacterial_glucokinase"/>
</dbReference>
<dbReference type="PANTHER" id="PTHR47690:SF1">
    <property type="entry name" value="GLUCOKINASE"/>
    <property type="match status" value="1"/>
</dbReference>
<comment type="subcellular location">
    <subcellularLocation>
        <location evidence="3">Cytoplasm</location>
    </subcellularLocation>
</comment>
<dbReference type="EC" id="2.7.1.2" evidence="3"/>
<reference evidence="5 6" key="1">
    <citation type="submission" date="2016-10" db="EMBL/GenBank/DDBJ databases">
        <authorList>
            <person name="de Groot N.N."/>
        </authorList>
    </citation>
    <scope>NUCLEOTIDE SEQUENCE [LARGE SCALE GENOMIC DNA]</scope>
    <source>
        <strain evidence="5 6">ATCC 700224</strain>
    </source>
</reference>
<dbReference type="RefSeq" id="WP_092780964.1">
    <property type="nucleotide sequence ID" value="NZ_FNAP01000001.1"/>
</dbReference>
<dbReference type="HAMAP" id="MF_00524">
    <property type="entry name" value="Glucokinase"/>
    <property type="match status" value="1"/>
</dbReference>
<dbReference type="GO" id="GO:0005829">
    <property type="term" value="C:cytosol"/>
    <property type="evidence" value="ECO:0007669"/>
    <property type="project" value="TreeGrafter"/>
</dbReference>
<dbReference type="InterPro" id="IPR003836">
    <property type="entry name" value="Glucokinase"/>
</dbReference>
<organism evidence="5 6">
    <name type="scientific">Rhodospira trueperi</name>
    <dbReference type="NCBI Taxonomy" id="69960"/>
    <lineage>
        <taxon>Bacteria</taxon>
        <taxon>Pseudomonadati</taxon>
        <taxon>Pseudomonadota</taxon>
        <taxon>Alphaproteobacteria</taxon>
        <taxon>Rhodospirillales</taxon>
        <taxon>Rhodospirillaceae</taxon>
        <taxon>Rhodospira</taxon>
    </lineage>
</organism>
<sequence>METQSRTGLIADIGGTNARFALVGRNGAVCASERVRTGDFPGPVEAARTIISRHAPDNPPHLGAFAVAAPVSGDTVALTNSPWEFSIKAVQAALGLDTLRVVNDFAANALAIPELTDDDWTGVGVDWPGRPDAPIAAIGPGTGLGVALLMPDGDGGWRAQATEGGHVTLAAADADEARVIARVWTNCGHVSAERLVSGSGLLLLHRTLKDLGMAEGMPLDSAEDIAAAARAGDPLAARAVSMMFAMLGTVAGNLVLSTGAIGGVYILGGIVPANMALFQASPFRDRFEAKGRFRDYLAKVPTRVVTHPNPAFLGLARVLRRGLS</sequence>
<dbReference type="Pfam" id="PF02685">
    <property type="entry name" value="Glucokinase"/>
    <property type="match status" value="1"/>
</dbReference>
<dbReference type="STRING" id="69960.SAMN05421720_101277"/>
<dbReference type="Proteomes" id="UP000199412">
    <property type="component" value="Unassembled WGS sequence"/>
</dbReference>
<name>A0A1G6WWS5_9PROT</name>
<accession>A0A1G6WWS5</accession>
<evidence type="ECO:0000256" key="1">
    <source>
        <dbReference type="ARBA" id="ARBA00022679"/>
    </source>
</evidence>